<evidence type="ECO:0000313" key="2">
    <source>
        <dbReference type="EMBL" id="KOY17948.1"/>
    </source>
</evidence>
<reference evidence="2 3" key="1">
    <citation type="submission" date="2015-08" db="EMBL/GenBank/DDBJ databases">
        <title>Draft genome sequence of cellulolytic and xylanolytic Paenibacillus sp. A59, isolated from a decaying forest soil from Patagonia, Argentina.</title>
        <authorList>
            <person name="Ghio S."/>
            <person name="Caceres A.M."/>
            <person name="Talia P."/>
            <person name="Grasso D."/>
            <person name="Campos E."/>
        </authorList>
    </citation>
    <scope>NUCLEOTIDE SEQUENCE [LARGE SCALE GENOMIC DNA]</scope>
    <source>
        <strain evidence="2 3">A59</strain>
    </source>
</reference>
<dbReference type="Proteomes" id="UP000037688">
    <property type="component" value="Unassembled WGS sequence"/>
</dbReference>
<dbReference type="EMBL" id="LITU01000029">
    <property type="protein sequence ID" value="KOY17948.1"/>
    <property type="molecule type" value="Genomic_DNA"/>
</dbReference>
<feature type="transmembrane region" description="Helical" evidence="1">
    <location>
        <begin position="31"/>
        <end position="51"/>
    </location>
</feature>
<keyword evidence="3" id="KW-1185">Reference proteome</keyword>
<dbReference type="PATRIC" id="fig|1705561.3.peg.97"/>
<protein>
    <submittedName>
        <fullName evidence="2">Uncharacterized protein</fullName>
    </submittedName>
</protein>
<comment type="caution">
    <text evidence="2">The sequence shown here is derived from an EMBL/GenBank/DDBJ whole genome shotgun (WGS) entry which is preliminary data.</text>
</comment>
<gene>
    <name evidence="2" type="ORF">AMS66_03135</name>
</gene>
<keyword evidence="1" id="KW-1133">Transmembrane helix</keyword>
<name>A0A0M9BS41_9BACL</name>
<keyword evidence="1" id="KW-0472">Membrane</keyword>
<sequence length="76" mass="8761">MENLADKRIMLAVILIERPFPNQELEKKEQYAFYILLAISMVAGLLYSFHLGLPNPTTILTSIYTLMGHEILSFFK</sequence>
<organism evidence="2 3">
    <name type="scientific">Paenibacillus xylanivorans</name>
    <dbReference type="NCBI Taxonomy" id="1705561"/>
    <lineage>
        <taxon>Bacteria</taxon>
        <taxon>Bacillati</taxon>
        <taxon>Bacillota</taxon>
        <taxon>Bacilli</taxon>
        <taxon>Bacillales</taxon>
        <taxon>Paenibacillaceae</taxon>
        <taxon>Paenibacillus</taxon>
    </lineage>
</organism>
<dbReference type="RefSeq" id="WP_053779400.1">
    <property type="nucleotide sequence ID" value="NZ_LITU01000029.1"/>
</dbReference>
<proteinExistence type="predicted"/>
<keyword evidence="1" id="KW-0812">Transmembrane</keyword>
<evidence type="ECO:0000313" key="3">
    <source>
        <dbReference type="Proteomes" id="UP000037688"/>
    </source>
</evidence>
<accession>A0A0M9BS41</accession>
<dbReference type="AlphaFoldDB" id="A0A0M9BS41"/>
<evidence type="ECO:0000256" key="1">
    <source>
        <dbReference type="SAM" id="Phobius"/>
    </source>
</evidence>